<organism evidence="3 4">
    <name type="scientific">Cryptolaemus montrouzieri</name>
    <dbReference type="NCBI Taxonomy" id="559131"/>
    <lineage>
        <taxon>Eukaryota</taxon>
        <taxon>Metazoa</taxon>
        <taxon>Ecdysozoa</taxon>
        <taxon>Arthropoda</taxon>
        <taxon>Hexapoda</taxon>
        <taxon>Insecta</taxon>
        <taxon>Pterygota</taxon>
        <taxon>Neoptera</taxon>
        <taxon>Endopterygota</taxon>
        <taxon>Coleoptera</taxon>
        <taxon>Polyphaga</taxon>
        <taxon>Cucujiformia</taxon>
        <taxon>Coccinelloidea</taxon>
        <taxon>Coccinellidae</taxon>
        <taxon>Scymninae</taxon>
        <taxon>Scymnini</taxon>
        <taxon>Cryptolaemus</taxon>
    </lineage>
</organism>
<evidence type="ECO:0000259" key="2">
    <source>
        <dbReference type="Pfam" id="PF01757"/>
    </source>
</evidence>
<feature type="transmembrane region" description="Helical" evidence="1">
    <location>
        <begin position="201"/>
        <end position="221"/>
    </location>
</feature>
<accession>A0ABD2NIT8</accession>
<dbReference type="AlphaFoldDB" id="A0ABD2NIT8"/>
<sequence length="293" mass="34049">MWRNLLYIHNYYPFQDMCLTHTHQVGIDMQLFLVTPVVVFILWSSRKLGLWLIAFITVASTILRFVVTWNNNLSHVVHFGITITRMFDTANLSYILPTHRATIYFMGVYLAYILRNKSEITLSKTQLTILWTTFMSLGIGTWLGPVHMSHEEYEYKKLDSAFYGAVSPIFWGGAVAWTIYATEKGYGGFFGAILSWDKFKYFTKIAYAVYLVQFPLFFYNVGKTKHIDEFHPSLMLQIPETLAIILISIGLTILIEIPFQKLKRILFERREILNVVNKTKVDVNQNSTQVLKK</sequence>
<dbReference type="EMBL" id="JABFTP020000103">
    <property type="protein sequence ID" value="KAL3278414.1"/>
    <property type="molecule type" value="Genomic_DNA"/>
</dbReference>
<keyword evidence="1" id="KW-1133">Transmembrane helix</keyword>
<dbReference type="PANTHER" id="PTHR11161">
    <property type="entry name" value="O-ACYLTRANSFERASE"/>
    <property type="match status" value="1"/>
</dbReference>
<proteinExistence type="predicted"/>
<feature type="transmembrane region" description="Helical" evidence="1">
    <location>
        <begin position="127"/>
        <end position="148"/>
    </location>
</feature>
<keyword evidence="4" id="KW-1185">Reference proteome</keyword>
<dbReference type="InterPro" id="IPR002656">
    <property type="entry name" value="Acyl_transf_3_dom"/>
</dbReference>
<dbReference type="Proteomes" id="UP001516400">
    <property type="component" value="Unassembled WGS sequence"/>
</dbReference>
<name>A0ABD2NIT8_9CUCU</name>
<feature type="transmembrane region" description="Helical" evidence="1">
    <location>
        <begin position="50"/>
        <end position="67"/>
    </location>
</feature>
<reference evidence="3 4" key="1">
    <citation type="journal article" date="2021" name="BMC Biol.">
        <title>Horizontally acquired antibacterial genes associated with adaptive radiation of ladybird beetles.</title>
        <authorList>
            <person name="Li H.S."/>
            <person name="Tang X.F."/>
            <person name="Huang Y.H."/>
            <person name="Xu Z.Y."/>
            <person name="Chen M.L."/>
            <person name="Du X.Y."/>
            <person name="Qiu B.Y."/>
            <person name="Chen P.T."/>
            <person name="Zhang W."/>
            <person name="Slipinski A."/>
            <person name="Escalona H.E."/>
            <person name="Waterhouse R.M."/>
            <person name="Zwick A."/>
            <person name="Pang H."/>
        </authorList>
    </citation>
    <scope>NUCLEOTIDE SEQUENCE [LARGE SCALE GENOMIC DNA]</scope>
    <source>
        <strain evidence="3">SYSU2018</strain>
    </source>
</reference>
<comment type="caution">
    <text evidence="3">The sequence shown here is derived from an EMBL/GenBank/DDBJ whole genome shotgun (WGS) entry which is preliminary data.</text>
</comment>
<feature type="domain" description="Acyltransferase 3" evidence="2">
    <location>
        <begin position="7"/>
        <end position="255"/>
    </location>
</feature>
<feature type="transmembrane region" description="Helical" evidence="1">
    <location>
        <begin position="160"/>
        <end position="180"/>
    </location>
</feature>
<evidence type="ECO:0000256" key="1">
    <source>
        <dbReference type="SAM" id="Phobius"/>
    </source>
</evidence>
<dbReference type="Pfam" id="PF01757">
    <property type="entry name" value="Acyl_transf_3"/>
    <property type="match status" value="1"/>
</dbReference>
<protein>
    <recommendedName>
        <fullName evidence="2">Acyltransferase 3 domain-containing protein</fullName>
    </recommendedName>
</protein>
<evidence type="ECO:0000313" key="3">
    <source>
        <dbReference type="EMBL" id="KAL3278414.1"/>
    </source>
</evidence>
<evidence type="ECO:0000313" key="4">
    <source>
        <dbReference type="Proteomes" id="UP001516400"/>
    </source>
</evidence>
<keyword evidence="1" id="KW-0472">Membrane</keyword>
<feature type="transmembrane region" description="Helical" evidence="1">
    <location>
        <begin position="241"/>
        <end position="259"/>
    </location>
</feature>
<gene>
    <name evidence="3" type="ORF">HHI36_013736</name>
</gene>
<keyword evidence="1" id="KW-0812">Transmembrane</keyword>
<dbReference type="InterPro" id="IPR052728">
    <property type="entry name" value="O2_lipid_transport_reg"/>
</dbReference>
<feature type="transmembrane region" description="Helical" evidence="1">
    <location>
        <begin position="94"/>
        <end position="115"/>
    </location>
</feature>
<feature type="transmembrane region" description="Helical" evidence="1">
    <location>
        <begin position="25"/>
        <end position="43"/>
    </location>
</feature>
<dbReference type="PANTHER" id="PTHR11161:SF4">
    <property type="entry name" value="DROP DEAD"/>
    <property type="match status" value="1"/>
</dbReference>